<evidence type="ECO:0000256" key="1">
    <source>
        <dbReference type="ARBA" id="ARBA00005662"/>
    </source>
</evidence>
<evidence type="ECO:0000259" key="2">
    <source>
        <dbReference type="SMART" id="SM00854"/>
    </source>
</evidence>
<comment type="caution">
    <text evidence="3">The sequence shown here is derived from an EMBL/GenBank/DDBJ whole genome shotgun (WGS) entry which is preliminary data.</text>
</comment>
<dbReference type="SUPFAM" id="SSF56300">
    <property type="entry name" value="Metallo-dependent phosphatases"/>
    <property type="match status" value="1"/>
</dbReference>
<name>A0ABV6GKR8_9BACI</name>
<sequence length="378" mass="42695">MKRVLLPLTFLLFIALFLFLAFGQATPPQEKVIGTTHAPKLLYNNSYKKFQTTASFSAVGDILLHSYVYKDAKTNEGSYNFSPMFSDVKDRMSSADLTFANQETMIGGTELGLSTYPSFNSPYEAADALKSAGVDIVGIANNHTLDRGEAAILNATNYYDKIKLPYVGSYKSQKDQETVRVLNVNGIRVGFLAYTYGTNGIPIPEGKNHFVNLIDMEKMKQDIKVIKKSSDVIAVSMHWGTEYQRQPNEQQKELAQFLADEGVHLVIGHHPHVLQPMEWRKGKNGNETFVIYSLGNFLSAQEKDYKDIGGIFNLQITKKLDGEKTEILLHDPSFSPTIVLNKQKSEYQIKLLNTVNKQQNTEIEKHMFQYLNKKENEN</sequence>
<proteinExistence type="inferred from homology"/>
<dbReference type="InterPro" id="IPR029052">
    <property type="entry name" value="Metallo-depent_PP-like"/>
</dbReference>
<dbReference type="RefSeq" id="WP_378937947.1">
    <property type="nucleotide sequence ID" value="NZ_JBHLVO010000029.1"/>
</dbReference>
<dbReference type="EMBL" id="JBHLVO010000029">
    <property type="protein sequence ID" value="MFC0274063.1"/>
    <property type="molecule type" value="Genomic_DNA"/>
</dbReference>
<keyword evidence="4" id="KW-1185">Reference proteome</keyword>
<organism evidence="3 4">
    <name type="scientific">Metabacillus herbersteinensis</name>
    <dbReference type="NCBI Taxonomy" id="283816"/>
    <lineage>
        <taxon>Bacteria</taxon>
        <taxon>Bacillati</taxon>
        <taxon>Bacillota</taxon>
        <taxon>Bacilli</taxon>
        <taxon>Bacillales</taxon>
        <taxon>Bacillaceae</taxon>
        <taxon>Metabacillus</taxon>
    </lineage>
</organism>
<dbReference type="CDD" id="cd07381">
    <property type="entry name" value="MPP_CapA"/>
    <property type="match status" value="1"/>
</dbReference>
<dbReference type="PANTHER" id="PTHR33393">
    <property type="entry name" value="POLYGLUTAMINE SYNTHESIS ACCESSORY PROTEIN RV0574C-RELATED"/>
    <property type="match status" value="1"/>
</dbReference>
<dbReference type="InterPro" id="IPR052169">
    <property type="entry name" value="CW_Biosynth-Accessory"/>
</dbReference>
<reference evidence="3 4" key="1">
    <citation type="submission" date="2024-09" db="EMBL/GenBank/DDBJ databases">
        <authorList>
            <person name="Sun Q."/>
            <person name="Mori K."/>
        </authorList>
    </citation>
    <scope>NUCLEOTIDE SEQUENCE [LARGE SCALE GENOMIC DNA]</scope>
    <source>
        <strain evidence="3 4">CCM 7228</strain>
    </source>
</reference>
<dbReference type="Gene3D" id="3.60.21.10">
    <property type="match status" value="1"/>
</dbReference>
<dbReference type="PANTHER" id="PTHR33393:SF12">
    <property type="entry name" value="CAPSULE BIOSYNTHESIS PROTEIN CAPA"/>
    <property type="match status" value="1"/>
</dbReference>
<dbReference type="Pfam" id="PF09587">
    <property type="entry name" value="PGA_cap"/>
    <property type="match status" value="1"/>
</dbReference>
<evidence type="ECO:0000313" key="4">
    <source>
        <dbReference type="Proteomes" id="UP001589854"/>
    </source>
</evidence>
<comment type="similarity">
    <text evidence="1">Belongs to the CapA family.</text>
</comment>
<dbReference type="Proteomes" id="UP001589854">
    <property type="component" value="Unassembled WGS sequence"/>
</dbReference>
<dbReference type="SMART" id="SM00854">
    <property type="entry name" value="PGA_cap"/>
    <property type="match status" value="1"/>
</dbReference>
<protein>
    <submittedName>
        <fullName evidence="3">CapA family protein</fullName>
    </submittedName>
</protein>
<accession>A0ABV6GKR8</accession>
<gene>
    <name evidence="3" type="ORF">ACFFIX_22180</name>
</gene>
<dbReference type="InterPro" id="IPR019079">
    <property type="entry name" value="Capsule_synth_CapA"/>
</dbReference>
<evidence type="ECO:0000313" key="3">
    <source>
        <dbReference type="EMBL" id="MFC0274063.1"/>
    </source>
</evidence>
<feature type="domain" description="Capsule synthesis protein CapA" evidence="2">
    <location>
        <begin position="55"/>
        <end position="301"/>
    </location>
</feature>